<dbReference type="PROSITE" id="PS50835">
    <property type="entry name" value="IG_LIKE"/>
    <property type="match status" value="1"/>
</dbReference>
<evidence type="ECO:0000313" key="2">
    <source>
        <dbReference type="EMBL" id="KAL0197583.1"/>
    </source>
</evidence>
<gene>
    <name evidence="2" type="ORF">M9458_006123</name>
</gene>
<dbReference type="InterPro" id="IPR036179">
    <property type="entry name" value="Ig-like_dom_sf"/>
</dbReference>
<dbReference type="Proteomes" id="UP001529510">
    <property type="component" value="Unassembled WGS sequence"/>
</dbReference>
<evidence type="ECO:0000259" key="1">
    <source>
        <dbReference type="PROSITE" id="PS50835"/>
    </source>
</evidence>
<organism evidence="2 3">
    <name type="scientific">Cirrhinus mrigala</name>
    <name type="common">Mrigala</name>
    <dbReference type="NCBI Taxonomy" id="683832"/>
    <lineage>
        <taxon>Eukaryota</taxon>
        <taxon>Metazoa</taxon>
        <taxon>Chordata</taxon>
        <taxon>Craniata</taxon>
        <taxon>Vertebrata</taxon>
        <taxon>Euteleostomi</taxon>
        <taxon>Actinopterygii</taxon>
        <taxon>Neopterygii</taxon>
        <taxon>Teleostei</taxon>
        <taxon>Ostariophysi</taxon>
        <taxon>Cypriniformes</taxon>
        <taxon>Cyprinidae</taxon>
        <taxon>Labeoninae</taxon>
        <taxon>Labeonini</taxon>
        <taxon>Cirrhinus</taxon>
    </lineage>
</organism>
<protein>
    <recommendedName>
        <fullName evidence="1">Ig-like domain-containing protein</fullName>
    </recommendedName>
</protein>
<keyword evidence="3" id="KW-1185">Reference proteome</keyword>
<dbReference type="Pfam" id="PF07654">
    <property type="entry name" value="C1-set"/>
    <property type="match status" value="1"/>
</dbReference>
<accession>A0ABD0RI96</accession>
<dbReference type="Gene3D" id="2.60.40.10">
    <property type="entry name" value="Immunoglobulins"/>
    <property type="match status" value="1"/>
</dbReference>
<dbReference type="InterPro" id="IPR013783">
    <property type="entry name" value="Ig-like_fold"/>
</dbReference>
<comment type="caution">
    <text evidence="2">The sequence shown here is derived from an EMBL/GenBank/DDBJ whole genome shotgun (WGS) entry which is preliminary data.</text>
</comment>
<dbReference type="InterPro" id="IPR003597">
    <property type="entry name" value="Ig_C1-set"/>
</dbReference>
<proteinExistence type="predicted"/>
<sequence>SNSQKLLCSVTGFDPKIKWLSQYREKTGRASDVTVMEDGRVKAYSEILVPQQEWNQGVTYTCQTDIGQ</sequence>
<reference evidence="2 3" key="1">
    <citation type="submission" date="2024-05" db="EMBL/GenBank/DDBJ databases">
        <title>Genome sequencing and assembly of Indian major carp, Cirrhinus mrigala (Hamilton, 1822).</title>
        <authorList>
            <person name="Mohindra V."/>
            <person name="Chowdhury L.M."/>
            <person name="Lal K."/>
            <person name="Jena J.K."/>
        </authorList>
    </citation>
    <scope>NUCLEOTIDE SEQUENCE [LARGE SCALE GENOMIC DNA]</scope>
    <source>
        <strain evidence="2">CM1030</strain>
        <tissue evidence="2">Blood</tissue>
    </source>
</reference>
<feature type="non-terminal residue" evidence="2">
    <location>
        <position position="1"/>
    </location>
</feature>
<dbReference type="InterPro" id="IPR007110">
    <property type="entry name" value="Ig-like_dom"/>
</dbReference>
<dbReference type="SUPFAM" id="SSF48726">
    <property type="entry name" value="Immunoglobulin"/>
    <property type="match status" value="1"/>
</dbReference>
<feature type="domain" description="Ig-like" evidence="1">
    <location>
        <begin position="1"/>
        <end position="68"/>
    </location>
</feature>
<dbReference type="AlphaFoldDB" id="A0ABD0RI96"/>
<name>A0ABD0RI96_CIRMR</name>
<dbReference type="EMBL" id="JAMKFB020000003">
    <property type="protein sequence ID" value="KAL0197583.1"/>
    <property type="molecule type" value="Genomic_DNA"/>
</dbReference>
<feature type="non-terminal residue" evidence="2">
    <location>
        <position position="68"/>
    </location>
</feature>
<evidence type="ECO:0000313" key="3">
    <source>
        <dbReference type="Proteomes" id="UP001529510"/>
    </source>
</evidence>